<evidence type="ECO:0000313" key="1">
    <source>
        <dbReference type="EMBL" id="MBH5389934.1"/>
    </source>
</evidence>
<dbReference type="Proteomes" id="UP001194539">
    <property type="component" value="Unassembled WGS sequence"/>
</dbReference>
<reference evidence="1 2" key="1">
    <citation type="submission" date="2020-07" db="EMBL/GenBank/DDBJ databases">
        <title>Bradyrhizobium diversity isolated from nodules of indigenous legumes of Western Australia.</title>
        <authorList>
            <person name="Klepa M.S."/>
        </authorList>
    </citation>
    <scope>NUCLEOTIDE SEQUENCE [LARGE SCALE GENOMIC DNA]</scope>
    <source>
        <strain evidence="1 2">CNPSo 4019</strain>
    </source>
</reference>
<accession>A0ABS0P9Y9</accession>
<sequence>MRPTLNLKTILIGLAVLAASFFISLKAMDLLSPHAPNSAPPVAQLPPLPPASKSSIVIAPVAIALSAIREQAEKAAPRNFAGKADNPISQILENADIGWSAARGPMAASGDKDVLTISTPLSGKLNVTGSLSSKATGALGDALGSVLGGDAAKRIGAVNIKNLNASAEIKGNVVVTSRPKLAAAWHLEPNLGAQVNLGDTNLAVAGAKVNVPAQVKPLIDKTVGEQINAVAERIRNDPSLRENARVQWAKACRSIPLQGSGSSAALPPLWLEMKPVRAIAAQPRVDAQAVTLLLGLEAETRVTSAATKPECPFPDKISIVPPTGTGVSIGVPIDVPFTEINKLIAAQMVGRTYPEDGSGPVDVTVKSANVTPSGDRLLISLLVRAKEKKSWFGLGAEATVHIWGRPILDQARQTLRLDDIELAVESEAAFGLLGAAARAVVPQLQQALLQRATLDLKPIAANAREKIAAAIADYQKSEDGLKVEAKIDSLTLADIAFDSKTLRVVAEAGGTLNVFVTKLSGM</sequence>
<proteinExistence type="predicted"/>
<gene>
    <name evidence="1" type="ORF">H1B27_27160</name>
</gene>
<name>A0ABS0P9Y9_9BRAD</name>
<protein>
    <submittedName>
        <fullName evidence="1">DUF4403 family protein</fullName>
    </submittedName>
</protein>
<keyword evidence="2" id="KW-1185">Reference proteome</keyword>
<dbReference type="InterPro" id="IPR025515">
    <property type="entry name" value="DUF4403"/>
</dbReference>
<evidence type="ECO:0000313" key="2">
    <source>
        <dbReference type="Proteomes" id="UP001194539"/>
    </source>
</evidence>
<dbReference type="RefSeq" id="WP_197968185.1">
    <property type="nucleotide sequence ID" value="NZ_JACEGD010000027.1"/>
</dbReference>
<organism evidence="1 2">
    <name type="scientific">Bradyrhizobium diversitatis</name>
    <dbReference type="NCBI Taxonomy" id="2755406"/>
    <lineage>
        <taxon>Bacteria</taxon>
        <taxon>Pseudomonadati</taxon>
        <taxon>Pseudomonadota</taxon>
        <taxon>Alphaproteobacteria</taxon>
        <taxon>Hyphomicrobiales</taxon>
        <taxon>Nitrobacteraceae</taxon>
        <taxon>Bradyrhizobium</taxon>
    </lineage>
</organism>
<comment type="caution">
    <text evidence="1">The sequence shown here is derived from an EMBL/GenBank/DDBJ whole genome shotgun (WGS) entry which is preliminary data.</text>
</comment>
<dbReference type="Pfam" id="PF14356">
    <property type="entry name" value="DUF4403"/>
    <property type="match status" value="1"/>
</dbReference>
<dbReference type="EMBL" id="JACEGD010000027">
    <property type="protein sequence ID" value="MBH5389934.1"/>
    <property type="molecule type" value="Genomic_DNA"/>
</dbReference>